<dbReference type="AlphaFoldDB" id="A0A2A5RJ35"/>
<dbReference type="Gene3D" id="1.20.1560.10">
    <property type="entry name" value="ABC transporter type 1, transmembrane domain"/>
    <property type="match status" value="1"/>
</dbReference>
<keyword evidence="6 7" id="KW-0472">Membrane</keyword>
<dbReference type="SMART" id="SM00382">
    <property type="entry name" value="AAA"/>
    <property type="match status" value="1"/>
</dbReference>
<dbReference type="Proteomes" id="UP000218181">
    <property type="component" value="Unassembled WGS sequence"/>
</dbReference>
<evidence type="ECO:0000256" key="7">
    <source>
        <dbReference type="SAM" id="Phobius"/>
    </source>
</evidence>
<proteinExistence type="predicted"/>
<dbReference type="GO" id="GO:0140359">
    <property type="term" value="F:ABC-type transporter activity"/>
    <property type="evidence" value="ECO:0007669"/>
    <property type="project" value="InterPro"/>
</dbReference>
<evidence type="ECO:0000313" key="11">
    <source>
        <dbReference type="Proteomes" id="UP000218181"/>
    </source>
</evidence>
<dbReference type="CDD" id="cd03228">
    <property type="entry name" value="ABCC_MRP_Like"/>
    <property type="match status" value="1"/>
</dbReference>
<keyword evidence="3" id="KW-0547">Nucleotide-binding</keyword>
<evidence type="ECO:0000256" key="3">
    <source>
        <dbReference type="ARBA" id="ARBA00022741"/>
    </source>
</evidence>
<dbReference type="SUPFAM" id="SSF52540">
    <property type="entry name" value="P-loop containing nucleoside triphosphate hydrolases"/>
    <property type="match status" value="1"/>
</dbReference>
<sequence length="512" mass="56894">MFVLATISNALMGLATALIVQRAAEMQGTSDMGKILTFGFIGALLYAYVALAMLFGNVVINSLVYSWVVNIKSGLLQSFVCTKNQYSNSEMISTLTNDMDLLYQAYLAQILIVPFFSVVFFSPLIYMVSQNLVLGLLFVVGALSLMLPQLFFNKRLNQLGSNLSEKREELLKVASDSINGRATILRNGSSKPVLKLNTQKIKAAEHAFFWLSTTNNIVFSISTALKTLAEIVPFVIGLVMIGNGSDLKFPVLLALFSASQQLKQPLQQVLYAFSYIQEVKGIRKKIFSLLGSKIEQSENEVASSFDELVVSDLSMNFGEKKIFDKLSMNVKAGQKVLIRGKSGSGKSTLLKLICGELKQNSGDICLLSHGEKYPLNFKNFGLVGQEPFIFNGTVRYNLCLGQNFDDSDLLQVLREVNLAQDLDLSTVLQNNGENISGGQKIRLELARFLLRKKQLMLVDEVTASLDNETAQKIRDLIFNLPITIIEVAHHIDDESRYDDIITFRKENAYESC</sequence>
<dbReference type="GO" id="GO:0005524">
    <property type="term" value="F:ATP binding"/>
    <property type="evidence" value="ECO:0007669"/>
    <property type="project" value="UniProtKB-KW"/>
</dbReference>
<organism evidence="10 11">
    <name type="scientific">Lactococcus fujiensis JCM 16395</name>
    <dbReference type="NCBI Taxonomy" id="1291764"/>
    <lineage>
        <taxon>Bacteria</taxon>
        <taxon>Bacillati</taxon>
        <taxon>Bacillota</taxon>
        <taxon>Bacilli</taxon>
        <taxon>Lactobacillales</taxon>
        <taxon>Streptococcaceae</taxon>
        <taxon>Lactococcus</taxon>
    </lineage>
</organism>
<keyword evidence="5 7" id="KW-1133">Transmembrane helix</keyword>
<feature type="domain" description="ABC transmembrane type-1" evidence="9">
    <location>
        <begin position="1"/>
        <end position="278"/>
    </location>
</feature>
<dbReference type="PROSITE" id="PS50893">
    <property type="entry name" value="ABC_TRANSPORTER_2"/>
    <property type="match status" value="1"/>
</dbReference>
<feature type="transmembrane region" description="Helical" evidence="7">
    <location>
        <begin position="132"/>
        <end position="152"/>
    </location>
</feature>
<evidence type="ECO:0000256" key="1">
    <source>
        <dbReference type="ARBA" id="ARBA00004651"/>
    </source>
</evidence>
<gene>
    <name evidence="10" type="ORF">RT41_GL000441</name>
</gene>
<dbReference type="PROSITE" id="PS50929">
    <property type="entry name" value="ABC_TM1F"/>
    <property type="match status" value="1"/>
</dbReference>
<evidence type="ECO:0000259" key="9">
    <source>
        <dbReference type="PROSITE" id="PS50929"/>
    </source>
</evidence>
<dbReference type="PANTHER" id="PTHR24221">
    <property type="entry name" value="ATP-BINDING CASSETTE SUB-FAMILY B"/>
    <property type="match status" value="1"/>
</dbReference>
<keyword evidence="11" id="KW-1185">Reference proteome</keyword>
<evidence type="ECO:0000256" key="6">
    <source>
        <dbReference type="ARBA" id="ARBA00023136"/>
    </source>
</evidence>
<dbReference type="InterPro" id="IPR027417">
    <property type="entry name" value="P-loop_NTPase"/>
</dbReference>
<dbReference type="InterPro" id="IPR003439">
    <property type="entry name" value="ABC_transporter-like_ATP-bd"/>
</dbReference>
<keyword evidence="4" id="KW-0067">ATP-binding</keyword>
<dbReference type="InterPro" id="IPR039421">
    <property type="entry name" value="Type_1_exporter"/>
</dbReference>
<dbReference type="InterPro" id="IPR003593">
    <property type="entry name" value="AAA+_ATPase"/>
</dbReference>
<dbReference type="InterPro" id="IPR011527">
    <property type="entry name" value="ABC1_TM_dom"/>
</dbReference>
<evidence type="ECO:0000259" key="8">
    <source>
        <dbReference type="PROSITE" id="PS50893"/>
    </source>
</evidence>
<dbReference type="Gene3D" id="3.40.50.300">
    <property type="entry name" value="P-loop containing nucleotide triphosphate hydrolases"/>
    <property type="match status" value="1"/>
</dbReference>
<evidence type="ECO:0000313" key="10">
    <source>
        <dbReference type="EMBL" id="PCR99140.1"/>
    </source>
</evidence>
<keyword evidence="2 7" id="KW-0812">Transmembrane</keyword>
<dbReference type="GO" id="GO:0034040">
    <property type="term" value="F:ATPase-coupled lipid transmembrane transporter activity"/>
    <property type="evidence" value="ECO:0007669"/>
    <property type="project" value="TreeGrafter"/>
</dbReference>
<feature type="transmembrane region" description="Helical" evidence="7">
    <location>
        <begin position="36"/>
        <end position="60"/>
    </location>
</feature>
<dbReference type="SUPFAM" id="SSF90123">
    <property type="entry name" value="ABC transporter transmembrane region"/>
    <property type="match status" value="1"/>
</dbReference>
<feature type="transmembrane region" description="Helical" evidence="7">
    <location>
        <begin position="101"/>
        <end position="125"/>
    </location>
</feature>
<dbReference type="EMBL" id="JXJU01000011">
    <property type="protein sequence ID" value="PCR99140.1"/>
    <property type="molecule type" value="Genomic_DNA"/>
</dbReference>
<dbReference type="STRING" id="1291764.GCA_001311235_02414"/>
<name>A0A2A5RJ35_9LACT</name>
<comment type="subcellular location">
    <subcellularLocation>
        <location evidence="1">Cell membrane</location>
        <topology evidence="1">Multi-pass membrane protein</topology>
    </subcellularLocation>
</comment>
<comment type="caution">
    <text evidence="10">The sequence shown here is derived from an EMBL/GenBank/DDBJ whole genome shotgun (WGS) entry which is preliminary data.</text>
</comment>
<protein>
    <submittedName>
        <fullName evidence="10">Uncharacterized protein</fullName>
    </submittedName>
</protein>
<evidence type="ECO:0000256" key="2">
    <source>
        <dbReference type="ARBA" id="ARBA00022692"/>
    </source>
</evidence>
<dbReference type="GO" id="GO:0016887">
    <property type="term" value="F:ATP hydrolysis activity"/>
    <property type="evidence" value="ECO:0007669"/>
    <property type="project" value="InterPro"/>
</dbReference>
<evidence type="ECO:0000256" key="4">
    <source>
        <dbReference type="ARBA" id="ARBA00022840"/>
    </source>
</evidence>
<dbReference type="Pfam" id="PF00664">
    <property type="entry name" value="ABC_membrane"/>
    <property type="match status" value="1"/>
</dbReference>
<reference evidence="10 11" key="1">
    <citation type="submission" date="2014-12" db="EMBL/GenBank/DDBJ databases">
        <title>Draft genome sequences of 10 type strains of Lactococcus.</title>
        <authorList>
            <person name="Sun Z."/>
            <person name="Zhong Z."/>
            <person name="Liu W."/>
            <person name="Zhang W."/>
            <person name="Zhang H."/>
        </authorList>
    </citation>
    <scope>NUCLEOTIDE SEQUENCE [LARGE SCALE GENOMIC DNA]</scope>
    <source>
        <strain evidence="10 11">JCM 16395</strain>
    </source>
</reference>
<feature type="domain" description="ABC transporter" evidence="8">
    <location>
        <begin position="308"/>
        <end position="511"/>
    </location>
</feature>
<dbReference type="GO" id="GO:0005886">
    <property type="term" value="C:plasma membrane"/>
    <property type="evidence" value="ECO:0007669"/>
    <property type="project" value="UniProtKB-SubCell"/>
</dbReference>
<dbReference type="PANTHER" id="PTHR24221:SF654">
    <property type="entry name" value="ATP-BINDING CASSETTE SUB-FAMILY B MEMBER 6"/>
    <property type="match status" value="1"/>
</dbReference>
<dbReference type="Pfam" id="PF00005">
    <property type="entry name" value="ABC_tran"/>
    <property type="match status" value="1"/>
</dbReference>
<accession>A0A2A5RJ35</accession>
<evidence type="ECO:0000256" key="5">
    <source>
        <dbReference type="ARBA" id="ARBA00022989"/>
    </source>
</evidence>
<dbReference type="InterPro" id="IPR036640">
    <property type="entry name" value="ABC1_TM_sf"/>
</dbReference>